<dbReference type="WBParaSite" id="ACRNAN_scaffold13952.g15728.t1">
    <property type="protein sequence ID" value="ACRNAN_scaffold13952.g15728.t1"/>
    <property type="gene ID" value="ACRNAN_scaffold13952.g15728"/>
</dbReference>
<sequence>MVTTNPKKPESINDRSIHTQPPLIPYNCARCRSQYFNEADIYCRTCGTRLLIECIGCRRQMRPEDRFCPHCGTRRWFFDTWRYIFLRPIRRPILYGLGFTATFFLAMYLFRRPRYVHPRPRYAG</sequence>
<dbReference type="AlphaFoldDB" id="A0A914CUN1"/>
<proteinExistence type="predicted"/>
<keyword evidence="1" id="KW-1133">Transmembrane helix</keyword>
<keyword evidence="3" id="KW-1185">Reference proteome</keyword>
<organism evidence="3 4">
    <name type="scientific">Acrobeloides nanus</name>
    <dbReference type="NCBI Taxonomy" id="290746"/>
    <lineage>
        <taxon>Eukaryota</taxon>
        <taxon>Metazoa</taxon>
        <taxon>Ecdysozoa</taxon>
        <taxon>Nematoda</taxon>
        <taxon>Chromadorea</taxon>
        <taxon>Rhabditida</taxon>
        <taxon>Tylenchina</taxon>
        <taxon>Cephalobomorpha</taxon>
        <taxon>Cephaloboidea</taxon>
        <taxon>Cephalobidae</taxon>
        <taxon>Acrobeloides</taxon>
    </lineage>
</organism>
<dbReference type="InterPro" id="IPR025874">
    <property type="entry name" value="DZR"/>
</dbReference>
<evidence type="ECO:0000259" key="2">
    <source>
        <dbReference type="Pfam" id="PF12773"/>
    </source>
</evidence>
<evidence type="ECO:0000256" key="1">
    <source>
        <dbReference type="SAM" id="Phobius"/>
    </source>
</evidence>
<keyword evidence="1" id="KW-0472">Membrane</keyword>
<reference evidence="4" key="1">
    <citation type="submission" date="2022-11" db="UniProtKB">
        <authorList>
            <consortium name="WormBaseParasite"/>
        </authorList>
    </citation>
    <scope>IDENTIFICATION</scope>
</reference>
<dbReference type="Pfam" id="PF12773">
    <property type="entry name" value="DZR"/>
    <property type="match status" value="1"/>
</dbReference>
<feature type="domain" description="DZANK-type" evidence="2">
    <location>
        <begin position="28"/>
        <end position="72"/>
    </location>
</feature>
<evidence type="ECO:0000313" key="4">
    <source>
        <dbReference type="WBParaSite" id="ACRNAN_scaffold13952.g15728.t1"/>
    </source>
</evidence>
<evidence type="ECO:0000313" key="3">
    <source>
        <dbReference type="Proteomes" id="UP000887540"/>
    </source>
</evidence>
<dbReference type="Proteomes" id="UP000887540">
    <property type="component" value="Unplaced"/>
</dbReference>
<protein>
    <submittedName>
        <fullName evidence="4">DZANK-type domain-containing protein</fullName>
    </submittedName>
</protein>
<accession>A0A914CUN1</accession>
<keyword evidence="1" id="KW-0812">Transmembrane</keyword>
<name>A0A914CUN1_9BILA</name>
<feature type="transmembrane region" description="Helical" evidence="1">
    <location>
        <begin position="92"/>
        <end position="110"/>
    </location>
</feature>